<name>F8NR79_SERL9</name>
<dbReference type="OrthoDB" id="5397701at2759"/>
<sequence>MEYFSLENGYCHALYMADFDLHSNLCSTSMHFFSCPTNITAKFRAVLHRAIQTGLREGADDIQINEALQLQIGWMHIHDPTRHVPSHALLLFIRYQTNFQRNRRVQPTTKRVVRPAAKS</sequence>
<dbReference type="AlphaFoldDB" id="F8NR79"/>
<accession>F8NR79</accession>
<evidence type="ECO:0000313" key="1">
    <source>
        <dbReference type="EMBL" id="EGO26726.1"/>
    </source>
</evidence>
<dbReference type="Proteomes" id="UP000008064">
    <property type="component" value="Unassembled WGS sequence"/>
</dbReference>
<dbReference type="RefSeq" id="XP_007316899.1">
    <property type="nucleotide sequence ID" value="XM_007316837.1"/>
</dbReference>
<dbReference type="HOGENOM" id="CLU_2086265_0_0_1"/>
<reference evidence="1" key="1">
    <citation type="submission" date="2011-04" db="EMBL/GenBank/DDBJ databases">
        <title>Evolution of plant cell wall degrading machinery underlies the functional diversity of forest fungi.</title>
        <authorList>
            <consortium name="US DOE Joint Genome Institute (JGI-PGF)"/>
            <person name="Eastwood D.C."/>
            <person name="Floudas D."/>
            <person name="Binder M."/>
            <person name="Majcherczyk A."/>
            <person name="Schneider P."/>
            <person name="Aerts A."/>
            <person name="Asiegbu F.O."/>
            <person name="Baker S.E."/>
            <person name="Barry K."/>
            <person name="Bendiksby M."/>
            <person name="Blumentritt M."/>
            <person name="Coutinho P.M."/>
            <person name="Cullen D."/>
            <person name="Cullen D."/>
            <person name="Gathman A."/>
            <person name="Goodell B."/>
            <person name="Henrissat B."/>
            <person name="Ihrmark K."/>
            <person name="Kauserud H."/>
            <person name="Kohler A."/>
            <person name="LaButti K."/>
            <person name="Lapidus A."/>
            <person name="Lavin J.L."/>
            <person name="Lee Y.-H."/>
            <person name="Lindquist E."/>
            <person name="Lilly W."/>
            <person name="Lucas S."/>
            <person name="Morin E."/>
            <person name="Murat C."/>
            <person name="Oguiza J.A."/>
            <person name="Park J."/>
            <person name="Pisabarro A.G."/>
            <person name="Riley R."/>
            <person name="Rosling A."/>
            <person name="Salamov A."/>
            <person name="Schmidt O."/>
            <person name="Schmutz J."/>
            <person name="Skrede I."/>
            <person name="Stenlid J."/>
            <person name="Wiebenga A."/>
            <person name="Xie X."/>
            <person name="Kues U."/>
            <person name="Hibbett D.S."/>
            <person name="Hoffmeister D."/>
            <person name="Hogberg N."/>
            <person name="Martin F."/>
            <person name="Grigoriev I.V."/>
            <person name="Watkinson S.C."/>
        </authorList>
    </citation>
    <scope>NUCLEOTIDE SEQUENCE</scope>
    <source>
        <strain evidence="1">S7.9</strain>
    </source>
</reference>
<proteinExistence type="predicted"/>
<dbReference type="EMBL" id="GL945432">
    <property type="protein sequence ID" value="EGO26726.1"/>
    <property type="molecule type" value="Genomic_DNA"/>
</dbReference>
<gene>
    <name evidence="1" type="ORF">SERLADRAFT_464090</name>
</gene>
<dbReference type="GeneID" id="18818682"/>
<protein>
    <submittedName>
        <fullName evidence="1">Uncharacterized protein</fullName>
    </submittedName>
</protein>
<organism>
    <name type="scientific">Serpula lacrymans var. lacrymans (strain S7.9)</name>
    <name type="common">Dry rot fungus</name>
    <dbReference type="NCBI Taxonomy" id="578457"/>
    <lineage>
        <taxon>Eukaryota</taxon>
        <taxon>Fungi</taxon>
        <taxon>Dikarya</taxon>
        <taxon>Basidiomycota</taxon>
        <taxon>Agaricomycotina</taxon>
        <taxon>Agaricomycetes</taxon>
        <taxon>Agaricomycetidae</taxon>
        <taxon>Boletales</taxon>
        <taxon>Coniophorineae</taxon>
        <taxon>Serpulaceae</taxon>
        <taxon>Serpula</taxon>
    </lineage>
</organism>
<dbReference type="KEGG" id="sla:SERLADRAFT_464090"/>